<feature type="domain" description="BTB" evidence="2">
    <location>
        <begin position="16"/>
        <end position="85"/>
    </location>
</feature>
<feature type="compositionally biased region" description="Polar residues" evidence="1">
    <location>
        <begin position="120"/>
        <end position="129"/>
    </location>
</feature>
<evidence type="ECO:0000313" key="3">
    <source>
        <dbReference type="EMBL" id="KDN64085.1"/>
    </source>
</evidence>
<evidence type="ECO:0000256" key="1">
    <source>
        <dbReference type="SAM" id="MobiDB-lite"/>
    </source>
</evidence>
<dbReference type="eggNOG" id="ENOG502RKRT">
    <property type="taxonomic scope" value="Eukaryota"/>
</dbReference>
<gene>
    <name evidence="3" type="ORF">CSUB01_05103</name>
</gene>
<dbReference type="Pfam" id="PF00651">
    <property type="entry name" value="BTB"/>
    <property type="match status" value="1"/>
</dbReference>
<accession>A0A066XDI0</accession>
<dbReference type="Gene3D" id="3.30.710.10">
    <property type="entry name" value="Potassium Channel Kv1.1, Chain A"/>
    <property type="match status" value="1"/>
</dbReference>
<dbReference type="InterPro" id="IPR000210">
    <property type="entry name" value="BTB/POZ_dom"/>
</dbReference>
<dbReference type="HOGENOM" id="CLU_056399_0_0_1"/>
<reference evidence="4" key="1">
    <citation type="journal article" date="2014" name="Genome Announc.">
        <title>Draft genome sequence of Colletotrichum sublineola, a destructive pathogen of cultivated sorghum.</title>
        <authorList>
            <person name="Baroncelli R."/>
            <person name="Sanz-Martin J.M."/>
            <person name="Rech G.E."/>
            <person name="Sukno S.A."/>
            <person name="Thon M.R."/>
        </authorList>
    </citation>
    <scope>NUCLEOTIDE SEQUENCE [LARGE SCALE GENOMIC DNA]</scope>
    <source>
        <strain evidence="4">TX430BB</strain>
    </source>
</reference>
<dbReference type="EMBL" id="JMSE01001162">
    <property type="protein sequence ID" value="KDN64085.1"/>
    <property type="molecule type" value="Genomic_DNA"/>
</dbReference>
<protein>
    <recommendedName>
        <fullName evidence="2">BTB domain-containing protein</fullName>
    </recommendedName>
</protein>
<dbReference type="SUPFAM" id="SSF54695">
    <property type="entry name" value="POZ domain"/>
    <property type="match status" value="1"/>
</dbReference>
<feature type="compositionally biased region" description="Low complexity" evidence="1">
    <location>
        <begin position="92"/>
        <end position="103"/>
    </location>
</feature>
<dbReference type="AlphaFoldDB" id="A0A066XDI0"/>
<evidence type="ECO:0000313" key="4">
    <source>
        <dbReference type="Proteomes" id="UP000027238"/>
    </source>
</evidence>
<name>A0A066XDI0_COLSU</name>
<dbReference type="PANTHER" id="PTHR47843">
    <property type="entry name" value="BTB DOMAIN-CONTAINING PROTEIN-RELATED"/>
    <property type="match status" value="1"/>
</dbReference>
<evidence type="ECO:0000259" key="2">
    <source>
        <dbReference type="PROSITE" id="PS50097"/>
    </source>
</evidence>
<proteinExistence type="predicted"/>
<keyword evidence="4" id="KW-1185">Reference proteome</keyword>
<dbReference type="Proteomes" id="UP000027238">
    <property type="component" value="Unassembled WGS sequence"/>
</dbReference>
<dbReference type="PROSITE" id="PS50097">
    <property type="entry name" value="BTB"/>
    <property type="match status" value="1"/>
</dbReference>
<organism evidence="3 4">
    <name type="scientific">Colletotrichum sublineola</name>
    <name type="common">Sorghum anthracnose fungus</name>
    <dbReference type="NCBI Taxonomy" id="1173701"/>
    <lineage>
        <taxon>Eukaryota</taxon>
        <taxon>Fungi</taxon>
        <taxon>Dikarya</taxon>
        <taxon>Ascomycota</taxon>
        <taxon>Pezizomycotina</taxon>
        <taxon>Sordariomycetes</taxon>
        <taxon>Hypocreomycetidae</taxon>
        <taxon>Glomerellales</taxon>
        <taxon>Glomerellaceae</taxon>
        <taxon>Colletotrichum</taxon>
        <taxon>Colletotrichum graminicola species complex</taxon>
    </lineage>
</organism>
<sequence>MSLKRKRTMEDILKSRAIKFIIGSEKAEFTVHSSCIVALSQTLHPLATSSGSGETEKIVTWGDVETSTFVNLMEYAYSGDYNVPQLTKKGNTRQAAAQGTAAGPGMVKKEPESEHASSPARVNTGQQQKNTDEDEETISLHAWMLDVSENGASSEKSSAQYKFCLQHFSPDTTASDGVINESSFATEAWLKDMQQQDCTGYQAVFDAHMGLYILADKYGITDLKDLCLRRIRLTLIYATGTDAMADAFFHTIRIVYGKTPPGDSLRSLLVKYFITDMEWMMREENGIASLLRSVPDFAADLLLEIPYDYWVEIKNGRQS</sequence>
<dbReference type="OrthoDB" id="9997739at2759"/>
<feature type="region of interest" description="Disordered" evidence="1">
    <location>
        <begin position="90"/>
        <end position="134"/>
    </location>
</feature>
<dbReference type="OMA" id="FHTIRIV"/>
<comment type="caution">
    <text evidence="3">The sequence shown here is derived from an EMBL/GenBank/DDBJ whole genome shotgun (WGS) entry which is preliminary data.</text>
</comment>
<dbReference type="InterPro" id="IPR011333">
    <property type="entry name" value="SKP1/BTB/POZ_sf"/>
</dbReference>
<dbReference type="STRING" id="1173701.A0A066XDI0"/>